<protein>
    <submittedName>
        <fullName evidence="1">Uncharacterized protein</fullName>
    </submittedName>
</protein>
<dbReference type="Proteomes" id="UP000727407">
    <property type="component" value="Unassembled WGS sequence"/>
</dbReference>
<accession>A0A8J4XCU4</accession>
<proteinExistence type="predicted"/>
<sequence length="51" mass="5619">SRLASVLAVYREPCLKTACCLQSVAMLRTILCLPTLRPHMASESYLKSSCC</sequence>
<keyword evidence="2" id="KW-1185">Reference proteome</keyword>
<dbReference type="EMBL" id="QNUK01000082">
    <property type="protein sequence ID" value="KAF5902958.1"/>
    <property type="molecule type" value="Genomic_DNA"/>
</dbReference>
<evidence type="ECO:0000313" key="2">
    <source>
        <dbReference type="Proteomes" id="UP000727407"/>
    </source>
</evidence>
<gene>
    <name evidence="1" type="ORF">DAT39_007347</name>
</gene>
<evidence type="ECO:0000313" key="1">
    <source>
        <dbReference type="EMBL" id="KAF5902958.1"/>
    </source>
</evidence>
<feature type="non-terminal residue" evidence="1">
    <location>
        <position position="51"/>
    </location>
</feature>
<organism evidence="1 2">
    <name type="scientific">Clarias magur</name>
    <name type="common">Asian catfish</name>
    <name type="synonym">Macropteronotus magur</name>
    <dbReference type="NCBI Taxonomy" id="1594786"/>
    <lineage>
        <taxon>Eukaryota</taxon>
        <taxon>Metazoa</taxon>
        <taxon>Chordata</taxon>
        <taxon>Craniata</taxon>
        <taxon>Vertebrata</taxon>
        <taxon>Euteleostomi</taxon>
        <taxon>Actinopterygii</taxon>
        <taxon>Neopterygii</taxon>
        <taxon>Teleostei</taxon>
        <taxon>Ostariophysi</taxon>
        <taxon>Siluriformes</taxon>
        <taxon>Clariidae</taxon>
        <taxon>Clarias</taxon>
    </lineage>
</organism>
<name>A0A8J4XCU4_CLAMG</name>
<comment type="caution">
    <text evidence="1">The sequence shown here is derived from an EMBL/GenBank/DDBJ whole genome shotgun (WGS) entry which is preliminary data.</text>
</comment>
<dbReference type="AlphaFoldDB" id="A0A8J4XCU4"/>
<reference evidence="1" key="1">
    <citation type="submission" date="2020-07" db="EMBL/GenBank/DDBJ databases">
        <title>Clarias magur genome sequencing, assembly and annotation.</title>
        <authorList>
            <person name="Kushwaha B."/>
            <person name="Kumar R."/>
            <person name="Das P."/>
            <person name="Joshi C.G."/>
            <person name="Kumar D."/>
            <person name="Nagpure N.S."/>
            <person name="Pandey M."/>
            <person name="Agarwal S."/>
            <person name="Srivastava S."/>
            <person name="Singh M."/>
            <person name="Sahoo L."/>
            <person name="Jayasankar P."/>
            <person name="Meher P.K."/>
            <person name="Koringa P.G."/>
            <person name="Iquebal M.A."/>
            <person name="Das S.P."/>
            <person name="Bit A."/>
            <person name="Patnaik S."/>
            <person name="Patel N."/>
            <person name="Shah T.M."/>
            <person name="Hinsu A."/>
            <person name="Jena J.K."/>
        </authorList>
    </citation>
    <scope>NUCLEOTIDE SEQUENCE</scope>
    <source>
        <strain evidence="1">CIFAMagur01</strain>
        <tissue evidence="1">Testis</tissue>
    </source>
</reference>
<feature type="non-terminal residue" evidence="1">
    <location>
        <position position="1"/>
    </location>
</feature>